<gene>
    <name evidence="2" type="ORF">MNBD_GAMMA01-1543</name>
</gene>
<keyword evidence="1" id="KW-1133">Transmembrane helix</keyword>
<evidence type="ECO:0000313" key="2">
    <source>
        <dbReference type="EMBL" id="VAW35708.1"/>
    </source>
</evidence>
<sequence length="55" mass="6389">MVVPSIIFTILFLYCHLLGMFFLIIFELYFASVEIISKGRRALALQYPPVTVDMF</sequence>
<accession>A0A3B0UX63</accession>
<keyword evidence="1" id="KW-0472">Membrane</keyword>
<evidence type="ECO:0000256" key="1">
    <source>
        <dbReference type="SAM" id="Phobius"/>
    </source>
</evidence>
<protein>
    <submittedName>
        <fullName evidence="2">Uncharacterized protein</fullName>
    </submittedName>
</protein>
<proteinExistence type="predicted"/>
<keyword evidence="1" id="KW-0812">Transmembrane</keyword>
<name>A0A3B0UX63_9ZZZZ</name>
<reference evidence="2" key="1">
    <citation type="submission" date="2018-06" db="EMBL/GenBank/DDBJ databases">
        <authorList>
            <person name="Zhirakovskaya E."/>
        </authorList>
    </citation>
    <scope>NUCLEOTIDE SEQUENCE</scope>
</reference>
<organism evidence="2">
    <name type="scientific">hydrothermal vent metagenome</name>
    <dbReference type="NCBI Taxonomy" id="652676"/>
    <lineage>
        <taxon>unclassified sequences</taxon>
        <taxon>metagenomes</taxon>
        <taxon>ecological metagenomes</taxon>
    </lineage>
</organism>
<dbReference type="AlphaFoldDB" id="A0A3B0UX63"/>
<dbReference type="EMBL" id="UOEW01000110">
    <property type="protein sequence ID" value="VAW35708.1"/>
    <property type="molecule type" value="Genomic_DNA"/>
</dbReference>
<feature type="transmembrane region" description="Helical" evidence="1">
    <location>
        <begin position="6"/>
        <end position="31"/>
    </location>
</feature>